<evidence type="ECO:0000313" key="2">
    <source>
        <dbReference type="EMBL" id="TWU46991.1"/>
    </source>
</evidence>
<sequence length="103" mass="11418">MQLSNDVTVSCTSGQSRAVSNEQDSFALDPWEQGLINEVRRLFAGESQVILEQVHERVDRVVLDYVLAQTSGNISQASKRLGVSRPTLRNRSRALGLYTQPTA</sequence>
<evidence type="ECO:0000313" key="3">
    <source>
        <dbReference type="Proteomes" id="UP000317977"/>
    </source>
</evidence>
<dbReference type="Gene3D" id="1.10.10.60">
    <property type="entry name" value="Homeodomain-like"/>
    <property type="match status" value="1"/>
</dbReference>
<dbReference type="PRINTS" id="PR01590">
    <property type="entry name" value="HTHFIS"/>
</dbReference>
<dbReference type="Proteomes" id="UP000317977">
    <property type="component" value="Unassembled WGS sequence"/>
</dbReference>
<gene>
    <name evidence="2" type="ORF">Poly59_59650</name>
</gene>
<dbReference type="AlphaFoldDB" id="A0A5C6EGZ7"/>
<dbReference type="SUPFAM" id="SSF46689">
    <property type="entry name" value="Homeodomain-like"/>
    <property type="match status" value="1"/>
</dbReference>
<name>A0A5C6EGZ7_9BACT</name>
<protein>
    <submittedName>
        <fullName evidence="2">DNA-binding protein Fis</fullName>
    </submittedName>
</protein>
<dbReference type="Pfam" id="PF02954">
    <property type="entry name" value="HTH_8"/>
    <property type="match status" value="1"/>
</dbReference>
<dbReference type="RefSeq" id="WP_146537407.1">
    <property type="nucleotide sequence ID" value="NZ_SJPX01000006.1"/>
</dbReference>
<dbReference type="OrthoDB" id="276078at2"/>
<proteinExistence type="predicted"/>
<dbReference type="InterPro" id="IPR002197">
    <property type="entry name" value="HTH_Fis"/>
</dbReference>
<organism evidence="2 3">
    <name type="scientific">Rubripirellula reticaptiva</name>
    <dbReference type="NCBI Taxonomy" id="2528013"/>
    <lineage>
        <taxon>Bacteria</taxon>
        <taxon>Pseudomonadati</taxon>
        <taxon>Planctomycetota</taxon>
        <taxon>Planctomycetia</taxon>
        <taxon>Pirellulales</taxon>
        <taxon>Pirellulaceae</taxon>
        <taxon>Rubripirellula</taxon>
    </lineage>
</organism>
<accession>A0A5C6EGZ7</accession>
<evidence type="ECO:0000259" key="1">
    <source>
        <dbReference type="Pfam" id="PF02954"/>
    </source>
</evidence>
<dbReference type="EMBL" id="SJPX01000006">
    <property type="protein sequence ID" value="TWU46991.1"/>
    <property type="molecule type" value="Genomic_DNA"/>
</dbReference>
<dbReference type="InterPro" id="IPR009057">
    <property type="entry name" value="Homeodomain-like_sf"/>
</dbReference>
<dbReference type="GO" id="GO:0043565">
    <property type="term" value="F:sequence-specific DNA binding"/>
    <property type="evidence" value="ECO:0007669"/>
    <property type="project" value="InterPro"/>
</dbReference>
<keyword evidence="2" id="KW-0238">DNA-binding</keyword>
<reference evidence="2 3" key="1">
    <citation type="submission" date="2019-02" db="EMBL/GenBank/DDBJ databases">
        <title>Deep-cultivation of Planctomycetes and their phenomic and genomic characterization uncovers novel biology.</title>
        <authorList>
            <person name="Wiegand S."/>
            <person name="Jogler M."/>
            <person name="Boedeker C."/>
            <person name="Pinto D."/>
            <person name="Vollmers J."/>
            <person name="Rivas-Marin E."/>
            <person name="Kohn T."/>
            <person name="Peeters S.H."/>
            <person name="Heuer A."/>
            <person name="Rast P."/>
            <person name="Oberbeckmann S."/>
            <person name="Bunk B."/>
            <person name="Jeske O."/>
            <person name="Meyerdierks A."/>
            <person name="Storesund J.E."/>
            <person name="Kallscheuer N."/>
            <person name="Luecker S."/>
            <person name="Lage O.M."/>
            <person name="Pohl T."/>
            <person name="Merkel B.J."/>
            <person name="Hornburger P."/>
            <person name="Mueller R.-W."/>
            <person name="Bruemmer F."/>
            <person name="Labrenz M."/>
            <person name="Spormann A.M."/>
            <person name="Op Den Camp H."/>
            <person name="Overmann J."/>
            <person name="Amann R."/>
            <person name="Jetten M.S.M."/>
            <person name="Mascher T."/>
            <person name="Medema M.H."/>
            <person name="Devos D.P."/>
            <person name="Kaster A.-K."/>
            <person name="Ovreas L."/>
            <person name="Rohde M."/>
            <person name="Galperin M.Y."/>
            <person name="Jogler C."/>
        </authorList>
    </citation>
    <scope>NUCLEOTIDE SEQUENCE [LARGE SCALE GENOMIC DNA]</scope>
    <source>
        <strain evidence="2 3">Poly59</strain>
    </source>
</reference>
<keyword evidence="3" id="KW-1185">Reference proteome</keyword>
<feature type="domain" description="DNA binding HTH" evidence="1">
    <location>
        <begin position="56"/>
        <end position="91"/>
    </location>
</feature>
<comment type="caution">
    <text evidence="2">The sequence shown here is derived from an EMBL/GenBank/DDBJ whole genome shotgun (WGS) entry which is preliminary data.</text>
</comment>